<keyword evidence="1" id="KW-0805">Transcription regulation</keyword>
<dbReference type="GO" id="GO:0005634">
    <property type="term" value="C:nucleus"/>
    <property type="evidence" value="ECO:0007669"/>
    <property type="project" value="UniProtKB-SubCell"/>
</dbReference>
<evidence type="ECO:0000256" key="4">
    <source>
        <dbReference type="ARBA" id="ARBA00023242"/>
    </source>
</evidence>
<feature type="domain" description="Fork-head" evidence="7">
    <location>
        <begin position="216"/>
        <end position="319"/>
    </location>
</feature>
<dbReference type="InterPro" id="IPR001766">
    <property type="entry name" value="Fork_head_dom"/>
</dbReference>
<sequence>MFLHIENRSSFLALHLKTCLDDWDMSEEVKLTTTTDQFYQDGKRSEQQGAARCNGAELSRREEEERDARGEPRECPESQVEPSLWLMVNPTVACPIEYPEQAAWARPSTGPTRKGPPGVSSAAFSPSLIPHVHPPSPVEETSRDASLHEASSSSEYLGTDEDNASPLDVRVCCKVKWSRRVKLPKEKIRKLGMAQSKRLQRVLQESNYLKNGEWPRPPVNYCILIAMALNSSHCGSLNVQQIYNFTREHFPFFQTAPDGWKNTIRHNLCFSNSFKKTPQQVSSEGKRKSCLWHLTLDGRRRLSDEIHTLSGESFRVLRRSMNNPGKCVRHQAREQLLLLLRYCPMCRNLTA</sequence>
<comment type="subcellular location">
    <subcellularLocation>
        <location evidence="5">Nucleus</location>
    </subcellularLocation>
</comment>
<feature type="region of interest" description="Disordered" evidence="6">
    <location>
        <begin position="105"/>
        <end position="161"/>
    </location>
</feature>
<reference evidence="8" key="2">
    <citation type="submission" date="2025-08" db="UniProtKB">
        <authorList>
            <consortium name="Ensembl"/>
        </authorList>
    </citation>
    <scope>IDENTIFICATION</scope>
</reference>
<dbReference type="PROSITE" id="PS50039">
    <property type="entry name" value="FORK_HEAD_3"/>
    <property type="match status" value="1"/>
</dbReference>
<evidence type="ECO:0000256" key="1">
    <source>
        <dbReference type="ARBA" id="ARBA00023015"/>
    </source>
</evidence>
<keyword evidence="4 5" id="KW-0539">Nucleus</keyword>
<protein>
    <submittedName>
        <fullName evidence="8">Forkhead box R1</fullName>
    </submittedName>
</protein>
<evidence type="ECO:0000313" key="8">
    <source>
        <dbReference type="Ensembl" id="ENSSFOP00015044543.1"/>
    </source>
</evidence>
<dbReference type="InterPro" id="IPR052328">
    <property type="entry name" value="FOX_transcription_regulators"/>
</dbReference>
<dbReference type="OrthoDB" id="10070006at2759"/>
<dbReference type="Ensembl" id="ENSSFOT00015060375.1">
    <property type="protein sequence ID" value="ENSSFOP00015044543.1"/>
    <property type="gene ID" value="ENSSFOG00015031244.1"/>
</dbReference>
<proteinExistence type="predicted"/>
<dbReference type="PANTHER" id="PTHR46789:SF2">
    <property type="entry name" value="FORKHEAD BOX PROTEIN R2"/>
    <property type="match status" value="1"/>
</dbReference>
<evidence type="ECO:0000256" key="2">
    <source>
        <dbReference type="ARBA" id="ARBA00023125"/>
    </source>
</evidence>
<dbReference type="Pfam" id="PF00250">
    <property type="entry name" value="Forkhead"/>
    <property type="match status" value="1"/>
</dbReference>
<accession>A0A8C9T8D5</accession>
<dbReference type="PANTHER" id="PTHR46789">
    <property type="entry name" value="FORKHEAD BOX PROTEIN R1"/>
    <property type="match status" value="1"/>
</dbReference>
<dbReference type="AlphaFoldDB" id="A0A8C9T8D5"/>
<keyword evidence="3" id="KW-0804">Transcription</keyword>
<dbReference type="SUPFAM" id="SSF46785">
    <property type="entry name" value="Winged helix' DNA-binding domain"/>
    <property type="match status" value="1"/>
</dbReference>
<dbReference type="GO" id="GO:0003700">
    <property type="term" value="F:DNA-binding transcription factor activity"/>
    <property type="evidence" value="ECO:0007669"/>
    <property type="project" value="InterPro"/>
</dbReference>
<dbReference type="CDD" id="cd20036">
    <property type="entry name" value="FH_FOXR"/>
    <property type="match status" value="1"/>
</dbReference>
<dbReference type="SMART" id="SM00339">
    <property type="entry name" value="FH"/>
    <property type="match status" value="1"/>
</dbReference>
<keyword evidence="2 5" id="KW-0238">DNA-binding</keyword>
<dbReference type="InterPro" id="IPR036390">
    <property type="entry name" value="WH_DNA-bd_sf"/>
</dbReference>
<dbReference type="PRINTS" id="PR00053">
    <property type="entry name" value="FORKHEAD"/>
</dbReference>
<feature type="compositionally biased region" description="Basic and acidic residues" evidence="6">
    <location>
        <begin position="58"/>
        <end position="76"/>
    </location>
</feature>
<feature type="region of interest" description="Disordered" evidence="6">
    <location>
        <begin position="40"/>
        <end position="80"/>
    </location>
</feature>
<reference evidence="8 9" key="1">
    <citation type="submission" date="2019-04" db="EMBL/GenBank/DDBJ databases">
        <authorList>
            <consortium name="Wellcome Sanger Institute Data Sharing"/>
        </authorList>
    </citation>
    <scope>NUCLEOTIDE SEQUENCE [LARGE SCALE GENOMIC DNA]</scope>
</reference>
<keyword evidence="9" id="KW-1185">Reference proteome</keyword>
<reference evidence="8" key="3">
    <citation type="submission" date="2025-09" db="UniProtKB">
        <authorList>
            <consortium name="Ensembl"/>
        </authorList>
    </citation>
    <scope>IDENTIFICATION</scope>
</reference>
<dbReference type="GeneTree" id="ENSGT00940000162993"/>
<gene>
    <name evidence="8" type="primary">foxr1</name>
</gene>
<evidence type="ECO:0000256" key="3">
    <source>
        <dbReference type="ARBA" id="ARBA00023163"/>
    </source>
</evidence>
<dbReference type="Gene3D" id="1.10.10.10">
    <property type="entry name" value="Winged helix-like DNA-binding domain superfamily/Winged helix DNA-binding domain"/>
    <property type="match status" value="1"/>
</dbReference>
<feature type="DNA-binding region" description="Fork-head" evidence="5">
    <location>
        <begin position="216"/>
        <end position="319"/>
    </location>
</feature>
<evidence type="ECO:0000256" key="6">
    <source>
        <dbReference type="SAM" id="MobiDB-lite"/>
    </source>
</evidence>
<name>A0A8C9T8D5_SCLFO</name>
<evidence type="ECO:0000259" key="7">
    <source>
        <dbReference type="PROSITE" id="PS50039"/>
    </source>
</evidence>
<evidence type="ECO:0000256" key="5">
    <source>
        <dbReference type="PROSITE-ProRule" id="PRU00089"/>
    </source>
</evidence>
<dbReference type="GO" id="GO:1990837">
    <property type="term" value="F:sequence-specific double-stranded DNA binding"/>
    <property type="evidence" value="ECO:0007669"/>
    <property type="project" value="TreeGrafter"/>
</dbReference>
<dbReference type="InterPro" id="IPR036388">
    <property type="entry name" value="WH-like_DNA-bd_sf"/>
</dbReference>
<organism evidence="8 9">
    <name type="scientific">Scleropages formosus</name>
    <name type="common">Asian bonytongue</name>
    <name type="synonym">Osteoglossum formosum</name>
    <dbReference type="NCBI Taxonomy" id="113540"/>
    <lineage>
        <taxon>Eukaryota</taxon>
        <taxon>Metazoa</taxon>
        <taxon>Chordata</taxon>
        <taxon>Craniata</taxon>
        <taxon>Vertebrata</taxon>
        <taxon>Euteleostomi</taxon>
        <taxon>Actinopterygii</taxon>
        <taxon>Neopterygii</taxon>
        <taxon>Teleostei</taxon>
        <taxon>Osteoglossocephala</taxon>
        <taxon>Osteoglossomorpha</taxon>
        <taxon>Osteoglossiformes</taxon>
        <taxon>Osteoglossidae</taxon>
        <taxon>Scleropages</taxon>
    </lineage>
</organism>
<dbReference type="Proteomes" id="UP000694397">
    <property type="component" value="Chromosome 4"/>
</dbReference>
<evidence type="ECO:0000313" key="9">
    <source>
        <dbReference type="Proteomes" id="UP000694397"/>
    </source>
</evidence>